<gene>
    <name evidence="6" type="ORF">NJU99_11940</name>
</gene>
<dbReference type="Proteomes" id="UP001060012">
    <property type="component" value="Chromosome"/>
</dbReference>
<dbReference type="InterPro" id="IPR012349">
    <property type="entry name" value="Split_barrel_FMN-bd"/>
</dbReference>
<dbReference type="Gene3D" id="2.30.110.10">
    <property type="entry name" value="Electron Transport, Fmn-binding Protein, Chain A"/>
    <property type="match status" value="1"/>
</dbReference>
<comment type="cofactor">
    <cofactor evidence="1">
        <name>FMN</name>
        <dbReference type="ChEBI" id="CHEBI:58210"/>
    </cofactor>
</comment>
<evidence type="ECO:0000256" key="1">
    <source>
        <dbReference type="ARBA" id="ARBA00001917"/>
    </source>
</evidence>
<dbReference type="RefSeq" id="WP_254576134.1">
    <property type="nucleotide sequence ID" value="NZ_CP100595.1"/>
</dbReference>
<feature type="domain" description="Flavin reductase like" evidence="5">
    <location>
        <begin position="22"/>
        <end position="156"/>
    </location>
</feature>
<name>A0ABY5E499_9BACT</name>
<comment type="similarity">
    <text evidence="4">Belongs to the flavoredoxin family.</text>
</comment>
<dbReference type="PANTHER" id="PTHR33798:SF5">
    <property type="entry name" value="FLAVIN REDUCTASE LIKE DOMAIN-CONTAINING PROTEIN"/>
    <property type="match status" value="1"/>
</dbReference>
<protein>
    <submittedName>
        <fullName evidence="6">Flavin reductase</fullName>
    </submittedName>
</protein>
<evidence type="ECO:0000259" key="5">
    <source>
        <dbReference type="Pfam" id="PF01613"/>
    </source>
</evidence>
<reference evidence="6" key="1">
    <citation type="submission" date="2022-07" db="EMBL/GenBank/DDBJ databases">
        <title>Arcobacter roscoffensis sp. nov., a marine bacterium isolated from coastal seawater collected from Roscoff, France.</title>
        <authorList>
            <person name="Pascual J."/>
            <person name="Lepeaux C."/>
            <person name="Methner A."/>
            <person name="Overmann J."/>
        </authorList>
    </citation>
    <scope>NUCLEOTIDE SEQUENCE</scope>
    <source>
        <strain evidence="6">ARW1-2F2</strain>
    </source>
</reference>
<dbReference type="InterPro" id="IPR002563">
    <property type="entry name" value="Flavin_Rdtase-like_dom"/>
</dbReference>
<dbReference type="SUPFAM" id="SSF50475">
    <property type="entry name" value="FMN-binding split barrel"/>
    <property type="match status" value="1"/>
</dbReference>
<evidence type="ECO:0000256" key="3">
    <source>
        <dbReference type="ARBA" id="ARBA00022643"/>
    </source>
</evidence>
<evidence type="ECO:0000313" key="6">
    <source>
        <dbReference type="EMBL" id="UTJ05953.1"/>
    </source>
</evidence>
<dbReference type="EMBL" id="CP100595">
    <property type="protein sequence ID" value="UTJ05953.1"/>
    <property type="molecule type" value="Genomic_DNA"/>
</dbReference>
<keyword evidence="7" id="KW-1185">Reference proteome</keyword>
<dbReference type="PANTHER" id="PTHR33798">
    <property type="entry name" value="FLAVOPROTEIN OXYGENASE"/>
    <property type="match status" value="1"/>
</dbReference>
<keyword evidence="3" id="KW-0288">FMN</keyword>
<keyword evidence="2" id="KW-0285">Flavoprotein</keyword>
<proteinExistence type="inferred from homology"/>
<evidence type="ECO:0000256" key="2">
    <source>
        <dbReference type="ARBA" id="ARBA00022630"/>
    </source>
</evidence>
<evidence type="ECO:0000313" key="7">
    <source>
        <dbReference type="Proteomes" id="UP001060012"/>
    </source>
</evidence>
<accession>A0ABY5E499</accession>
<dbReference type="Pfam" id="PF01613">
    <property type="entry name" value="Flavin_Reduct"/>
    <property type="match status" value="1"/>
</dbReference>
<evidence type="ECO:0000256" key="4">
    <source>
        <dbReference type="ARBA" id="ARBA00038054"/>
    </source>
</evidence>
<organism evidence="6 7">
    <name type="scientific">Arcobacter roscoffensis</name>
    <dbReference type="NCBI Taxonomy" id="2961520"/>
    <lineage>
        <taxon>Bacteria</taxon>
        <taxon>Pseudomonadati</taxon>
        <taxon>Campylobacterota</taxon>
        <taxon>Epsilonproteobacteria</taxon>
        <taxon>Campylobacterales</taxon>
        <taxon>Arcobacteraceae</taxon>
        <taxon>Arcobacter</taxon>
    </lineage>
</organism>
<sequence>MILDYKDVNDLNRYKIMSGTVVPRPIAWIVTEDENGVLNCAPFSYFIPISSNPALVLVAIGQKDDGTPKDSLANINKSKKATICFAKKEHAELVQKCATPLDKGQSEIEEFEIDVETVKEGFPPMISSCESALFCEYYDTYEVPSKTTPVILEVKYQFIEDDKINERNHVNVNNIGRCGVKFKALVDL</sequence>